<comment type="cofactor">
    <cofactor evidence="7">
        <name>Zn(2+)</name>
        <dbReference type="ChEBI" id="CHEBI:29105"/>
    </cofactor>
    <text evidence="7">Binds 1 zinc ion per subunit.</text>
</comment>
<dbReference type="EMBL" id="AANZ01000037">
    <property type="protein sequence ID" value="EAQ77304.1"/>
    <property type="molecule type" value="Genomic_DNA"/>
</dbReference>
<dbReference type="STRING" id="314230.DSM3645_29501"/>
<dbReference type="Pfam" id="PF00484">
    <property type="entry name" value="Pro_CA"/>
    <property type="match status" value="1"/>
</dbReference>
<dbReference type="PANTHER" id="PTHR11002">
    <property type="entry name" value="CARBONIC ANHYDRASE"/>
    <property type="match status" value="1"/>
</dbReference>
<evidence type="ECO:0000256" key="6">
    <source>
        <dbReference type="ARBA" id="ARBA00048348"/>
    </source>
</evidence>
<feature type="binding site" evidence="7">
    <location>
        <position position="68"/>
    </location>
    <ligand>
        <name>Zn(2+)</name>
        <dbReference type="ChEBI" id="CHEBI:29105"/>
    </ligand>
</feature>
<comment type="function">
    <text evidence="8">Reversible hydration of carbon dioxide.</text>
</comment>
<comment type="similarity">
    <text evidence="1 8">Belongs to the beta-class carbonic anhydrase family.</text>
</comment>
<name>A4A1T8_9BACT</name>
<comment type="catalytic activity">
    <reaction evidence="6 8">
        <text>hydrogencarbonate + H(+) = CO2 + H2O</text>
        <dbReference type="Rhea" id="RHEA:10748"/>
        <dbReference type="ChEBI" id="CHEBI:15377"/>
        <dbReference type="ChEBI" id="CHEBI:15378"/>
        <dbReference type="ChEBI" id="CHEBI:16526"/>
        <dbReference type="ChEBI" id="CHEBI:17544"/>
        <dbReference type="EC" id="4.2.1.1"/>
    </reaction>
</comment>
<dbReference type="SUPFAM" id="SSF53056">
    <property type="entry name" value="beta-carbonic anhydrase, cab"/>
    <property type="match status" value="1"/>
</dbReference>
<evidence type="ECO:0000256" key="5">
    <source>
        <dbReference type="ARBA" id="ARBA00023239"/>
    </source>
</evidence>
<dbReference type="GO" id="GO:0015976">
    <property type="term" value="P:carbon utilization"/>
    <property type="evidence" value="ECO:0007669"/>
    <property type="project" value="InterPro"/>
</dbReference>
<protein>
    <recommendedName>
        <fullName evidence="2 8">Carbonic anhydrase</fullName>
        <ecNumber evidence="2 8">4.2.1.1</ecNumber>
    </recommendedName>
    <alternativeName>
        <fullName evidence="8">Carbonate dehydratase</fullName>
    </alternativeName>
</protein>
<evidence type="ECO:0000256" key="4">
    <source>
        <dbReference type="ARBA" id="ARBA00022833"/>
    </source>
</evidence>
<dbReference type="Gene3D" id="3.40.1050.10">
    <property type="entry name" value="Carbonic anhydrase"/>
    <property type="match status" value="1"/>
</dbReference>
<gene>
    <name evidence="9" type="ORF">DSM3645_29501</name>
</gene>
<evidence type="ECO:0000256" key="3">
    <source>
        <dbReference type="ARBA" id="ARBA00022723"/>
    </source>
</evidence>
<dbReference type="SMART" id="SM00947">
    <property type="entry name" value="Pro_CA"/>
    <property type="match status" value="1"/>
</dbReference>
<dbReference type="eggNOG" id="COG0288">
    <property type="taxonomic scope" value="Bacteria"/>
</dbReference>
<dbReference type="InterPro" id="IPR001765">
    <property type="entry name" value="Carbonic_anhydrase"/>
</dbReference>
<keyword evidence="5 8" id="KW-0456">Lyase</keyword>
<accession>A4A1T8</accession>
<comment type="caution">
    <text evidence="9">The sequence shown here is derived from an EMBL/GenBank/DDBJ whole genome shotgun (WGS) entry which is preliminary data.</text>
</comment>
<dbReference type="InterPro" id="IPR036874">
    <property type="entry name" value="Carbonic_anhydrase_sf"/>
</dbReference>
<dbReference type="Proteomes" id="UP000004358">
    <property type="component" value="Unassembled WGS sequence"/>
</dbReference>
<evidence type="ECO:0000313" key="9">
    <source>
        <dbReference type="EMBL" id="EAQ77304.1"/>
    </source>
</evidence>
<evidence type="ECO:0000313" key="10">
    <source>
        <dbReference type="Proteomes" id="UP000004358"/>
    </source>
</evidence>
<dbReference type="GO" id="GO:0008270">
    <property type="term" value="F:zinc ion binding"/>
    <property type="evidence" value="ECO:0007669"/>
    <property type="project" value="UniProtKB-UniRule"/>
</dbReference>
<dbReference type="HOGENOM" id="CLU_053879_5_3_0"/>
<evidence type="ECO:0000256" key="7">
    <source>
        <dbReference type="PIRSR" id="PIRSR601765-1"/>
    </source>
</evidence>
<feature type="binding site" evidence="7">
    <location>
        <position position="124"/>
    </location>
    <ligand>
        <name>Zn(2+)</name>
        <dbReference type="ChEBI" id="CHEBI:29105"/>
    </ligand>
</feature>
<evidence type="ECO:0000256" key="1">
    <source>
        <dbReference type="ARBA" id="ARBA00006217"/>
    </source>
</evidence>
<dbReference type="EC" id="4.2.1.1" evidence="2 8"/>
<feature type="binding site" evidence="7">
    <location>
        <position position="127"/>
    </location>
    <ligand>
        <name>Zn(2+)</name>
        <dbReference type="ChEBI" id="CHEBI:29105"/>
    </ligand>
</feature>
<proteinExistence type="inferred from homology"/>
<evidence type="ECO:0000256" key="8">
    <source>
        <dbReference type="RuleBase" id="RU003956"/>
    </source>
</evidence>
<organism evidence="9 10">
    <name type="scientific">Blastopirellula marina DSM 3645</name>
    <dbReference type="NCBI Taxonomy" id="314230"/>
    <lineage>
        <taxon>Bacteria</taxon>
        <taxon>Pseudomonadati</taxon>
        <taxon>Planctomycetota</taxon>
        <taxon>Planctomycetia</taxon>
        <taxon>Pirellulales</taxon>
        <taxon>Pirellulaceae</taxon>
        <taxon>Blastopirellula</taxon>
    </lineage>
</organism>
<dbReference type="GO" id="GO:0004089">
    <property type="term" value="F:carbonate dehydratase activity"/>
    <property type="evidence" value="ECO:0007669"/>
    <property type="project" value="UniProtKB-UniRule"/>
</dbReference>
<sequence>MRVAAGIFQIYVTLVGRVSMRRVNIRTMQKLISGLSQFQKSDYQHKQSLFAELAHGQSPHTLFITCSDSRIDPNLITRSDPGDIFVLRNAGNLIPRKGQASGEAATIEYAIKALKVQDIVVCGHSGCGAMNAVLQAGSCDELPAVAAWLQNTDGLTQRTLQRNGEQSPERMLELVIQENVRMQLENLEAMRCVADALSSDQVQLHGWAYDIGSGNVEMLDREQDAFVPLSEATFGEIDGSTSGYA</sequence>
<keyword evidence="4 7" id="KW-0862">Zinc</keyword>
<evidence type="ECO:0000256" key="2">
    <source>
        <dbReference type="ARBA" id="ARBA00012925"/>
    </source>
</evidence>
<dbReference type="PROSITE" id="PS00705">
    <property type="entry name" value="PROK_CO2_ANHYDRASE_2"/>
    <property type="match status" value="1"/>
</dbReference>
<dbReference type="PANTHER" id="PTHR11002:SF76">
    <property type="entry name" value="CARBONIC ANHYDRASE"/>
    <property type="match status" value="1"/>
</dbReference>
<reference evidence="9 10" key="1">
    <citation type="submission" date="2006-02" db="EMBL/GenBank/DDBJ databases">
        <authorList>
            <person name="Amann R."/>
            <person name="Ferriera S."/>
            <person name="Johnson J."/>
            <person name="Kravitz S."/>
            <person name="Halpern A."/>
            <person name="Remington K."/>
            <person name="Beeson K."/>
            <person name="Tran B."/>
            <person name="Rogers Y.-H."/>
            <person name="Friedman R."/>
            <person name="Venter J.C."/>
        </authorList>
    </citation>
    <scope>NUCLEOTIDE SEQUENCE [LARGE SCALE GENOMIC DNA]</scope>
    <source>
        <strain evidence="9 10">DSM 3645</strain>
    </source>
</reference>
<dbReference type="PROSITE" id="PS00704">
    <property type="entry name" value="PROK_CO2_ANHYDRASE_1"/>
    <property type="match status" value="1"/>
</dbReference>
<dbReference type="InterPro" id="IPR015892">
    <property type="entry name" value="Carbonic_anhydrase_CS"/>
</dbReference>
<keyword evidence="3 7" id="KW-0479">Metal-binding</keyword>
<feature type="binding site" evidence="7">
    <location>
        <position position="66"/>
    </location>
    <ligand>
        <name>Zn(2+)</name>
        <dbReference type="ChEBI" id="CHEBI:29105"/>
    </ligand>
</feature>
<dbReference type="AlphaFoldDB" id="A4A1T8"/>